<proteinExistence type="predicted"/>
<comment type="caution">
    <text evidence="1">The sequence shown here is derived from an EMBL/GenBank/DDBJ whole genome shotgun (WGS) entry which is preliminary data.</text>
</comment>
<organism evidence="1">
    <name type="scientific">marine sediment metagenome</name>
    <dbReference type="NCBI Taxonomy" id="412755"/>
    <lineage>
        <taxon>unclassified sequences</taxon>
        <taxon>metagenomes</taxon>
        <taxon>ecological metagenomes</taxon>
    </lineage>
</organism>
<dbReference type="AlphaFoldDB" id="A0A0F8XEX3"/>
<dbReference type="EMBL" id="LAZR01063440">
    <property type="protein sequence ID" value="KKK59515.1"/>
    <property type="molecule type" value="Genomic_DNA"/>
</dbReference>
<protein>
    <submittedName>
        <fullName evidence="1">Uncharacterized protein</fullName>
    </submittedName>
</protein>
<evidence type="ECO:0000313" key="1">
    <source>
        <dbReference type="EMBL" id="KKK59515.1"/>
    </source>
</evidence>
<accession>A0A0F8XEX3</accession>
<reference evidence="1" key="1">
    <citation type="journal article" date="2015" name="Nature">
        <title>Complex archaea that bridge the gap between prokaryotes and eukaryotes.</title>
        <authorList>
            <person name="Spang A."/>
            <person name="Saw J.H."/>
            <person name="Jorgensen S.L."/>
            <person name="Zaremba-Niedzwiedzka K."/>
            <person name="Martijn J."/>
            <person name="Lind A.E."/>
            <person name="van Eijk R."/>
            <person name="Schleper C."/>
            <person name="Guy L."/>
            <person name="Ettema T.J."/>
        </authorList>
    </citation>
    <scope>NUCLEOTIDE SEQUENCE</scope>
</reference>
<name>A0A0F8XEX3_9ZZZZ</name>
<sequence length="21" mass="2498">MYIKKVERGLIKSMMVDINDN</sequence>
<feature type="non-terminal residue" evidence="1">
    <location>
        <position position="21"/>
    </location>
</feature>
<gene>
    <name evidence="1" type="ORF">LCGC14_3033600</name>
</gene>